<keyword evidence="2" id="KW-0472">Membrane</keyword>
<evidence type="ECO:0000256" key="2">
    <source>
        <dbReference type="SAM" id="Phobius"/>
    </source>
</evidence>
<feature type="transmembrane region" description="Helical" evidence="2">
    <location>
        <begin position="33"/>
        <end position="52"/>
    </location>
</feature>
<gene>
    <name evidence="3" type="ORF">ACFFN1_06810</name>
</gene>
<accession>A0ABV5X0Y0</accession>
<protein>
    <recommendedName>
        <fullName evidence="5">Transmembrane protein (PGPGW)</fullName>
    </recommendedName>
</protein>
<feature type="region of interest" description="Disordered" evidence="1">
    <location>
        <begin position="1"/>
        <end position="24"/>
    </location>
</feature>
<evidence type="ECO:0000313" key="4">
    <source>
        <dbReference type="Proteomes" id="UP001589707"/>
    </source>
</evidence>
<reference evidence="3 4" key="1">
    <citation type="submission" date="2024-09" db="EMBL/GenBank/DDBJ databases">
        <authorList>
            <person name="Sun Q."/>
            <person name="Mori K."/>
        </authorList>
    </citation>
    <scope>NUCLEOTIDE SEQUENCE [LARGE SCALE GENOMIC DNA]</scope>
    <source>
        <strain evidence="3 4">JCM 11683</strain>
    </source>
</reference>
<organism evidence="3 4">
    <name type="scientific">Brevibacterium otitidis</name>
    <dbReference type="NCBI Taxonomy" id="53364"/>
    <lineage>
        <taxon>Bacteria</taxon>
        <taxon>Bacillati</taxon>
        <taxon>Actinomycetota</taxon>
        <taxon>Actinomycetes</taxon>
        <taxon>Micrococcales</taxon>
        <taxon>Brevibacteriaceae</taxon>
        <taxon>Brevibacterium</taxon>
    </lineage>
</organism>
<keyword evidence="2" id="KW-1133">Transmembrane helix</keyword>
<feature type="transmembrane region" description="Helical" evidence="2">
    <location>
        <begin position="58"/>
        <end position="77"/>
    </location>
</feature>
<proteinExistence type="predicted"/>
<sequence length="88" mass="9614">MDDHGRTERTRKEMTSESKTESRVAGKPNWAKSLIFAGFFLLSIGLLIAIVGVPALGLGLILMSVQCWIAAAIARPLEAIYDVLRTRA</sequence>
<dbReference type="RefSeq" id="WP_376839794.1">
    <property type="nucleotide sequence ID" value="NZ_JBHMAU010000046.1"/>
</dbReference>
<keyword evidence="2" id="KW-0812">Transmembrane</keyword>
<name>A0ABV5X0Y0_9MICO</name>
<evidence type="ECO:0000256" key="1">
    <source>
        <dbReference type="SAM" id="MobiDB-lite"/>
    </source>
</evidence>
<evidence type="ECO:0008006" key="5">
    <source>
        <dbReference type="Google" id="ProtNLM"/>
    </source>
</evidence>
<dbReference type="Proteomes" id="UP001589707">
    <property type="component" value="Unassembled WGS sequence"/>
</dbReference>
<comment type="caution">
    <text evidence="3">The sequence shown here is derived from an EMBL/GenBank/DDBJ whole genome shotgun (WGS) entry which is preliminary data.</text>
</comment>
<keyword evidence="4" id="KW-1185">Reference proteome</keyword>
<dbReference type="EMBL" id="JBHMAU010000046">
    <property type="protein sequence ID" value="MFB9776112.1"/>
    <property type="molecule type" value="Genomic_DNA"/>
</dbReference>
<evidence type="ECO:0000313" key="3">
    <source>
        <dbReference type="EMBL" id="MFB9776112.1"/>
    </source>
</evidence>